<dbReference type="AlphaFoldDB" id="A0A511Z5X7"/>
<keyword evidence="2" id="KW-1185">Reference proteome</keyword>
<accession>A0A511Z5X7</accession>
<sequence length="87" mass="9968">MLEWGVLKACEVIVAKGKEDSRVLLSNGNMQVNGIEQSMQKWLKEVFDWSSVQTYAFAVHQETGKTLSQSREEYMERGKEEEAVVIE</sequence>
<organism evidence="1 2">
    <name type="scientific">Sporosarcina luteola</name>
    <dbReference type="NCBI Taxonomy" id="582850"/>
    <lineage>
        <taxon>Bacteria</taxon>
        <taxon>Bacillati</taxon>
        <taxon>Bacillota</taxon>
        <taxon>Bacilli</taxon>
        <taxon>Bacillales</taxon>
        <taxon>Caryophanaceae</taxon>
        <taxon>Sporosarcina</taxon>
    </lineage>
</organism>
<dbReference type="EMBL" id="BJYL01000015">
    <property type="protein sequence ID" value="GEN82849.1"/>
    <property type="molecule type" value="Genomic_DNA"/>
</dbReference>
<gene>
    <name evidence="1" type="ORF">SLU01_11610</name>
</gene>
<protein>
    <submittedName>
        <fullName evidence="1">Uncharacterized protein</fullName>
    </submittedName>
</protein>
<dbReference type="Proteomes" id="UP000321901">
    <property type="component" value="Unassembled WGS sequence"/>
</dbReference>
<evidence type="ECO:0000313" key="1">
    <source>
        <dbReference type="EMBL" id="GEN82849.1"/>
    </source>
</evidence>
<reference evidence="1 2" key="1">
    <citation type="submission" date="2019-07" db="EMBL/GenBank/DDBJ databases">
        <title>Whole genome shotgun sequence of Sporosarcina luteola NBRC 105378.</title>
        <authorList>
            <person name="Hosoyama A."/>
            <person name="Uohara A."/>
            <person name="Ohji S."/>
            <person name="Ichikawa N."/>
        </authorList>
    </citation>
    <scope>NUCLEOTIDE SEQUENCE [LARGE SCALE GENOMIC DNA]</scope>
    <source>
        <strain evidence="1 2">NBRC 105378</strain>
    </source>
</reference>
<comment type="caution">
    <text evidence="1">The sequence shown here is derived from an EMBL/GenBank/DDBJ whole genome shotgun (WGS) entry which is preliminary data.</text>
</comment>
<name>A0A511Z5X7_9BACL</name>
<evidence type="ECO:0000313" key="2">
    <source>
        <dbReference type="Proteomes" id="UP000321901"/>
    </source>
</evidence>
<proteinExistence type="predicted"/>